<feature type="binding site" evidence="12">
    <location>
        <position position="255"/>
    </location>
    <ligand>
        <name>Mg(2+)</name>
        <dbReference type="ChEBI" id="CHEBI:18420"/>
    </ligand>
</feature>
<dbReference type="GO" id="GO:0004141">
    <property type="term" value="F:dethiobiotin synthase activity"/>
    <property type="evidence" value="ECO:0007669"/>
    <property type="project" value="UniProtKB-UniRule"/>
</dbReference>
<dbReference type="FunFam" id="3.40.50.300:FF:000948">
    <property type="entry name" value="Thymidine kinase"/>
    <property type="match status" value="1"/>
</dbReference>
<evidence type="ECO:0000256" key="11">
    <source>
        <dbReference type="HAMAP-Rule" id="MF_00124"/>
    </source>
</evidence>
<dbReference type="InterPro" id="IPR001267">
    <property type="entry name" value="Thymidine_kinase"/>
</dbReference>
<evidence type="ECO:0000256" key="9">
    <source>
        <dbReference type="ARBA" id="ARBA00022840"/>
    </source>
</evidence>
<comment type="subcellular location">
    <subcellularLocation>
        <location evidence="11">Cytoplasm</location>
    </subcellularLocation>
</comment>
<evidence type="ECO:0000256" key="5">
    <source>
        <dbReference type="ARBA" id="ARBA00022723"/>
    </source>
</evidence>
<feature type="binding site" evidence="12">
    <location>
        <position position="405"/>
    </location>
    <ligand>
        <name>ATP</name>
        <dbReference type="ChEBI" id="CHEBI:30616"/>
    </ligand>
</feature>
<dbReference type="CDD" id="cd03109">
    <property type="entry name" value="DTBS"/>
    <property type="match status" value="1"/>
</dbReference>
<evidence type="ECO:0000256" key="4">
    <source>
        <dbReference type="ARBA" id="ARBA00022679"/>
    </source>
</evidence>
<comment type="subunit">
    <text evidence="12">Homodimer.</text>
</comment>
<comment type="catalytic activity">
    <reaction evidence="12">
        <text>(7R,8S)-7,8-diammoniononanoate + CO2 + ATP = (4R,5S)-dethiobiotin + ADP + phosphate + 3 H(+)</text>
        <dbReference type="Rhea" id="RHEA:15805"/>
        <dbReference type="ChEBI" id="CHEBI:15378"/>
        <dbReference type="ChEBI" id="CHEBI:16526"/>
        <dbReference type="ChEBI" id="CHEBI:30616"/>
        <dbReference type="ChEBI" id="CHEBI:43474"/>
        <dbReference type="ChEBI" id="CHEBI:149469"/>
        <dbReference type="ChEBI" id="CHEBI:149473"/>
        <dbReference type="ChEBI" id="CHEBI:456216"/>
        <dbReference type="EC" id="6.3.3.3"/>
    </reaction>
</comment>
<comment type="pathway">
    <text evidence="12">Cofactor biosynthesis; biotin biosynthesis; biotin from 7,8-diaminononanoate: step 1/2.</text>
</comment>
<comment type="similarity">
    <text evidence="1 11 13">Belongs to the thymidine kinase family.</text>
</comment>
<feature type="binding site" evidence="11">
    <location>
        <position position="188"/>
    </location>
    <ligand>
        <name>Zn(2+)</name>
        <dbReference type="ChEBI" id="CHEBI:29105"/>
    </ligand>
</feature>
<dbReference type="Gene3D" id="3.40.50.300">
    <property type="entry name" value="P-loop containing nucleotide triphosphate hydrolases"/>
    <property type="match status" value="2"/>
</dbReference>
<dbReference type="HAMAP" id="MF_00336">
    <property type="entry name" value="BioD"/>
    <property type="match status" value="1"/>
</dbReference>
<keyword evidence="2 11" id="KW-0963">Cytoplasm</keyword>
<sequence>MHFLLTEGMGWIEVITGGMFSGKSEELIRRLIRSKYASQKVVAFKHSIDKRYDESNVVSHSSIFIEGVPAASVKEMEKIFYEKYSDAEVIGIDEVQFFGEPVVEFCEKLSDMGKRVIVAGLDQDFRGEPFEPIDSLLAKAEYVDKLSAICAVCGNPASRTQRLVNGEPAYYNDPVVLVGASESYEARCRKCHVVKREDNKEGKLYFIVGTDTDIGKTYAGLKLVKQEMDKGLKVTAIKPVETGSETFPENLEGSDSYAYARLLGKNVEDVNIFFYKKPMSPDAAAEADETSVDIKTIKEKIDKELLENDVVFVEGAGGLLVPFVENYMYLDLLVDYRKKSEVILISGNVLGTINHTLLTIDVLKRNDIKIKGVVFNNKENIEDKKFLKNNVETVKRIGKVEILAENEYGE</sequence>
<feature type="active site" evidence="12">
    <location>
        <position position="238"/>
    </location>
</feature>
<feature type="binding site" evidence="11">
    <location>
        <begin position="17"/>
        <end position="24"/>
    </location>
    <ligand>
        <name>ATP</name>
        <dbReference type="ChEBI" id="CHEBI:30616"/>
    </ligand>
</feature>
<dbReference type="AlphaFoldDB" id="E3H8R7"/>
<feature type="binding site" evidence="12">
    <location>
        <position position="217"/>
    </location>
    <ligand>
        <name>Mg(2+)</name>
        <dbReference type="ChEBI" id="CHEBI:18420"/>
    </ligand>
</feature>
<dbReference type="PANTHER" id="PTHR11441:SF0">
    <property type="entry name" value="THYMIDINE KINASE, CYTOSOLIC"/>
    <property type="match status" value="1"/>
</dbReference>
<dbReference type="GO" id="GO:0071897">
    <property type="term" value="P:DNA biosynthetic process"/>
    <property type="evidence" value="ECO:0007669"/>
    <property type="project" value="UniProtKB-KW"/>
</dbReference>
<feature type="binding site" evidence="12">
    <location>
        <position position="255"/>
    </location>
    <ligand>
        <name>ATP</name>
        <dbReference type="ChEBI" id="CHEBI:30616"/>
    </ligand>
</feature>
<feature type="active site" description="Proton acceptor" evidence="11">
    <location>
        <position position="94"/>
    </location>
</feature>
<feature type="binding site" evidence="11">
    <location>
        <begin position="93"/>
        <end position="96"/>
    </location>
    <ligand>
        <name>ATP</name>
        <dbReference type="ChEBI" id="CHEBI:30616"/>
    </ligand>
</feature>
<dbReference type="EC" id="2.7.1.21" evidence="11"/>
<feature type="binding site" evidence="11">
    <location>
        <position position="191"/>
    </location>
    <ligand>
        <name>Zn(2+)</name>
        <dbReference type="ChEBI" id="CHEBI:29105"/>
    </ligand>
</feature>
<dbReference type="eggNOG" id="COG1435">
    <property type="taxonomic scope" value="Bacteria"/>
</dbReference>
<dbReference type="FunFam" id="3.30.60.20:FF:000026">
    <property type="entry name" value="Thymidine kinase"/>
    <property type="match status" value="1"/>
</dbReference>
<feature type="binding site" evidence="12">
    <location>
        <begin position="213"/>
        <end position="218"/>
    </location>
    <ligand>
        <name>ATP</name>
        <dbReference type="ChEBI" id="CHEBI:30616"/>
    </ligand>
</feature>
<dbReference type="GO" id="GO:0008270">
    <property type="term" value="F:zinc ion binding"/>
    <property type="evidence" value="ECO:0007669"/>
    <property type="project" value="UniProtKB-UniRule"/>
</dbReference>
<evidence type="ECO:0000256" key="7">
    <source>
        <dbReference type="ARBA" id="ARBA00022777"/>
    </source>
</evidence>
<feature type="binding site" evidence="11">
    <location>
        <position position="153"/>
    </location>
    <ligand>
        <name>Zn(2+)</name>
        <dbReference type="ChEBI" id="CHEBI:29105"/>
    </ligand>
</feature>
<keyword evidence="12 14" id="KW-0436">Ligase</keyword>
<dbReference type="Gene3D" id="3.30.60.20">
    <property type="match status" value="1"/>
</dbReference>
<evidence type="ECO:0000256" key="2">
    <source>
        <dbReference type="ARBA" id="ARBA00022490"/>
    </source>
</evidence>
<keyword evidence="9 11" id="KW-0067">ATP-binding</keyword>
<protein>
    <recommendedName>
        <fullName evidence="11 12">Multifunctional fusion protein</fullName>
    </recommendedName>
    <domain>
        <recommendedName>
            <fullName evidence="12">ATP-dependent dethiobiotin synthetase BioD</fullName>
            <ecNumber evidence="12">6.3.3.3</ecNumber>
        </recommendedName>
        <alternativeName>
            <fullName evidence="12">DTB synthetase</fullName>
        </alternativeName>
        <alternativeName>
            <fullName evidence="12">Dethiobiotin synthase</fullName>
            <shortName evidence="12">DTBS</shortName>
        </alternativeName>
    </domain>
    <domain>
        <recommendedName>
            <fullName evidence="11">Thymidine kinase</fullName>
            <ecNumber evidence="11">2.7.1.21</ecNumber>
        </recommendedName>
    </domain>
</protein>
<dbReference type="InterPro" id="IPR004472">
    <property type="entry name" value="DTB_synth_BioD"/>
</dbReference>
<reference evidence="14 15" key="1">
    <citation type="journal article" date="2010" name="Stand. Genomic Sci.">
        <title>Complete genome sequence of Ilyobacter polytropus type strain (CuHbu1).</title>
        <authorList>
            <person name="Sikorski J."/>
            <person name="Chertkov O."/>
            <person name="Lapidus A."/>
            <person name="Nolan M."/>
            <person name="Lucas S."/>
            <person name="Del Rio T.G."/>
            <person name="Tice H."/>
            <person name="Cheng J.F."/>
            <person name="Tapia R."/>
            <person name="Han C."/>
            <person name="Goodwin L."/>
            <person name="Pitluck S."/>
            <person name="Liolios K."/>
            <person name="Ivanova N."/>
            <person name="Mavromatis K."/>
            <person name="Mikhailova N."/>
            <person name="Pati A."/>
            <person name="Chen A."/>
            <person name="Palaniappan K."/>
            <person name="Land M."/>
            <person name="Hauser L."/>
            <person name="Chang Y.J."/>
            <person name="Jeffries C.D."/>
            <person name="Brambilla E."/>
            <person name="Yasawong M."/>
            <person name="Rohde M."/>
            <person name="Pukall R."/>
            <person name="Spring S."/>
            <person name="Goker M."/>
            <person name="Woyke T."/>
            <person name="Bristow J."/>
            <person name="Eisen J.A."/>
            <person name="Markowitz V."/>
            <person name="Hugenholtz P."/>
            <person name="Kyrpides N.C."/>
            <person name="Klenk H.P."/>
        </authorList>
    </citation>
    <scope>NUCLEOTIDE SEQUENCE [LARGE SCALE GENOMIC DNA]</scope>
    <source>
        <strain evidence="15">ATCC 51220 / DSM 2926 / LMG 16218 / CuHBu1</strain>
    </source>
</reference>
<keyword evidence="12" id="KW-0460">Magnesium</keyword>
<evidence type="ECO:0000256" key="1">
    <source>
        <dbReference type="ARBA" id="ARBA00007587"/>
    </source>
</evidence>
<evidence type="ECO:0000256" key="3">
    <source>
        <dbReference type="ARBA" id="ARBA00022634"/>
    </source>
</evidence>
<dbReference type="InterPro" id="IPR027417">
    <property type="entry name" value="P-loop_NTPase"/>
</dbReference>
<keyword evidence="5 11" id="KW-0479">Metal-binding</keyword>
<feature type="binding site" evidence="12">
    <location>
        <begin position="376"/>
        <end position="377"/>
    </location>
    <ligand>
        <name>ATP</name>
        <dbReference type="ChEBI" id="CHEBI:30616"/>
    </ligand>
</feature>
<proteinExistence type="inferred from homology"/>
<dbReference type="eggNOG" id="COG0132">
    <property type="taxonomic scope" value="Bacteria"/>
</dbReference>
<dbReference type="UniPathway" id="UPA00078">
    <property type="reaction ID" value="UER00161"/>
</dbReference>
<dbReference type="SUPFAM" id="SSF52540">
    <property type="entry name" value="P-loop containing nucleoside triphosphate hydrolases"/>
    <property type="match status" value="2"/>
</dbReference>
<evidence type="ECO:0000313" key="14">
    <source>
        <dbReference type="EMBL" id="ADO83331.1"/>
    </source>
</evidence>
<comment type="caution">
    <text evidence="12">Lacks conserved residue(s) required for the propagation of feature annotation.</text>
</comment>
<dbReference type="GO" id="GO:0004797">
    <property type="term" value="F:thymidine kinase activity"/>
    <property type="evidence" value="ECO:0007669"/>
    <property type="project" value="UniProtKB-UniRule"/>
</dbReference>
<dbReference type="KEGG" id="ipo:Ilyop_1552"/>
<keyword evidence="7 11" id="KW-0418">Kinase</keyword>
<feature type="binding site" evidence="12">
    <location>
        <position position="314"/>
    </location>
    <ligand>
        <name>Mg(2+)</name>
        <dbReference type="ChEBI" id="CHEBI:18420"/>
    </ligand>
</feature>
<dbReference type="PANTHER" id="PTHR11441">
    <property type="entry name" value="THYMIDINE KINASE"/>
    <property type="match status" value="1"/>
</dbReference>
<dbReference type="NCBIfam" id="NF003296">
    <property type="entry name" value="PRK04296.1-1"/>
    <property type="match status" value="1"/>
</dbReference>
<evidence type="ECO:0000256" key="12">
    <source>
        <dbReference type="HAMAP-Rule" id="MF_00336"/>
    </source>
</evidence>
<keyword evidence="8 11" id="KW-0862">Zinc</keyword>
<evidence type="ECO:0000256" key="13">
    <source>
        <dbReference type="RuleBase" id="RU004165"/>
    </source>
</evidence>
<dbReference type="GO" id="GO:0046104">
    <property type="term" value="P:thymidine metabolic process"/>
    <property type="evidence" value="ECO:0007669"/>
    <property type="project" value="TreeGrafter"/>
</dbReference>
<dbReference type="Pfam" id="PF13500">
    <property type="entry name" value="AAA_26"/>
    <property type="match status" value="1"/>
</dbReference>
<dbReference type="PROSITE" id="PS00603">
    <property type="entry name" value="TK_CELLULAR_TYPE"/>
    <property type="match status" value="1"/>
</dbReference>
<evidence type="ECO:0000256" key="8">
    <source>
        <dbReference type="ARBA" id="ARBA00022833"/>
    </source>
</evidence>
<accession>E3H8R7</accession>
<feature type="binding site" evidence="12">
    <location>
        <position position="242"/>
    </location>
    <ligand>
        <name>substrate</name>
    </ligand>
</feature>
<dbReference type="Pfam" id="PF00265">
    <property type="entry name" value="TK"/>
    <property type="match status" value="1"/>
</dbReference>
<dbReference type="Proteomes" id="UP000006875">
    <property type="component" value="Chromosome"/>
</dbReference>
<evidence type="ECO:0000313" key="15">
    <source>
        <dbReference type="Proteomes" id="UP000006875"/>
    </source>
</evidence>
<keyword evidence="12" id="KW-0093">Biotin biosynthesis</keyword>
<dbReference type="OrthoDB" id="9781579at2"/>
<keyword evidence="4 11" id="KW-0808">Transferase</keyword>
<dbReference type="HOGENOM" id="CLU_766818_0_0_0"/>
<name>E3H8R7_ILYPC</name>
<comment type="similarity">
    <text evidence="12">Belongs to the dethiobiotin synthetase family.</text>
</comment>
<dbReference type="STRING" id="572544.Ilyop_1552"/>
<comment type="catalytic activity">
    <reaction evidence="10 11">
        <text>thymidine + ATP = dTMP + ADP + H(+)</text>
        <dbReference type="Rhea" id="RHEA:19129"/>
        <dbReference type="ChEBI" id="CHEBI:15378"/>
        <dbReference type="ChEBI" id="CHEBI:17748"/>
        <dbReference type="ChEBI" id="CHEBI:30616"/>
        <dbReference type="ChEBI" id="CHEBI:63528"/>
        <dbReference type="ChEBI" id="CHEBI:456216"/>
        <dbReference type="EC" id="2.7.1.21"/>
    </reaction>
</comment>
<evidence type="ECO:0000256" key="10">
    <source>
        <dbReference type="ARBA" id="ARBA00048254"/>
    </source>
</evidence>
<dbReference type="GO" id="GO:0000287">
    <property type="term" value="F:magnesium ion binding"/>
    <property type="evidence" value="ECO:0007669"/>
    <property type="project" value="UniProtKB-UniRule"/>
</dbReference>
<feature type="binding site" evidence="11">
    <location>
        <position position="150"/>
    </location>
    <ligand>
        <name>Zn(2+)</name>
        <dbReference type="ChEBI" id="CHEBI:29105"/>
    </ligand>
</feature>
<dbReference type="EC" id="6.3.3.3" evidence="12"/>
<gene>
    <name evidence="12" type="primary">bioD</name>
    <name evidence="11" type="synonym">tdk</name>
    <name evidence="14" type="ordered locus">Ilyop_1552</name>
</gene>
<comment type="cofactor">
    <cofactor evidence="12">
        <name>Mg(2+)</name>
        <dbReference type="ChEBI" id="CHEBI:18420"/>
    </cofactor>
</comment>
<comment type="subunit">
    <text evidence="11">Homotetramer.</text>
</comment>
<dbReference type="InterPro" id="IPR020633">
    <property type="entry name" value="Thymidine_kinase_CS"/>
</dbReference>
<dbReference type="EMBL" id="CP002281">
    <property type="protein sequence ID" value="ADO83331.1"/>
    <property type="molecule type" value="Genomic_DNA"/>
</dbReference>
<dbReference type="GO" id="GO:0005829">
    <property type="term" value="C:cytosol"/>
    <property type="evidence" value="ECO:0007669"/>
    <property type="project" value="TreeGrafter"/>
</dbReference>
<keyword evidence="6 11" id="KW-0547">Nucleotide-binding</keyword>
<dbReference type="HAMAP" id="MF_00124">
    <property type="entry name" value="Thymidine_kinase"/>
    <property type="match status" value="1"/>
</dbReference>
<dbReference type="GO" id="GO:0005524">
    <property type="term" value="F:ATP binding"/>
    <property type="evidence" value="ECO:0007669"/>
    <property type="project" value="UniProtKB-UniRule"/>
</dbReference>
<organism evidence="14 15">
    <name type="scientific">Ilyobacter polytropus (strain ATCC 51220 / DSM 2926 / LMG 16218 / CuHBu1)</name>
    <dbReference type="NCBI Taxonomy" id="572544"/>
    <lineage>
        <taxon>Bacteria</taxon>
        <taxon>Fusobacteriati</taxon>
        <taxon>Fusobacteriota</taxon>
        <taxon>Fusobacteriia</taxon>
        <taxon>Fusobacteriales</taxon>
        <taxon>Fusobacteriaceae</taxon>
        <taxon>Ilyobacter</taxon>
    </lineage>
</organism>
<feature type="binding site" evidence="12">
    <location>
        <begin position="314"/>
        <end position="317"/>
    </location>
    <ligand>
        <name>ATP</name>
        <dbReference type="ChEBI" id="CHEBI:30616"/>
    </ligand>
</feature>
<dbReference type="NCBIfam" id="TIGR00347">
    <property type="entry name" value="bioD"/>
    <property type="match status" value="1"/>
</dbReference>
<evidence type="ECO:0000256" key="6">
    <source>
        <dbReference type="ARBA" id="ARBA00022741"/>
    </source>
</evidence>
<dbReference type="RefSeq" id="WP_013387998.1">
    <property type="nucleotide sequence ID" value="NC_014632.1"/>
</dbReference>
<keyword evidence="3 11" id="KW-0237">DNA synthesis</keyword>
<dbReference type="SUPFAM" id="SSF57716">
    <property type="entry name" value="Glucocorticoid receptor-like (DNA-binding domain)"/>
    <property type="match status" value="1"/>
</dbReference>
<comment type="function">
    <text evidence="12">Catalyzes a mechanistically unusual reaction, the ATP-dependent insertion of CO2 between the N7 and N8 nitrogen atoms of 7,8-diaminopelargonic acid (DAPA, also called 7,8-diammoniononanoate) to form a ureido ring.</text>
</comment>
<keyword evidence="15" id="KW-1185">Reference proteome</keyword>
<dbReference type="GO" id="GO:0009102">
    <property type="term" value="P:biotin biosynthetic process"/>
    <property type="evidence" value="ECO:0007669"/>
    <property type="project" value="UniProtKB-UniRule"/>
</dbReference>